<dbReference type="GO" id="GO:0006355">
    <property type="term" value="P:regulation of DNA-templated transcription"/>
    <property type="evidence" value="ECO:0007669"/>
    <property type="project" value="InterPro"/>
</dbReference>
<evidence type="ECO:0000313" key="1">
    <source>
        <dbReference type="EMBL" id="TKC45249.1"/>
    </source>
</evidence>
<accession>A0A4U1F716</accession>
<gene>
    <name evidence="1" type="ORF">EI555_000907</name>
</gene>
<protein>
    <submittedName>
        <fullName evidence="1">Uncharacterized protein</fullName>
    </submittedName>
</protein>
<evidence type="ECO:0000313" key="2">
    <source>
        <dbReference type="Proteomes" id="UP000308365"/>
    </source>
</evidence>
<proteinExistence type="predicted"/>
<comment type="caution">
    <text evidence="1">The sequence shown here is derived from an EMBL/GenBank/DDBJ whole genome shotgun (WGS) entry which is preliminary data.</text>
</comment>
<dbReference type="AlphaFoldDB" id="A0A4U1F716"/>
<dbReference type="EMBL" id="RWIC01000340">
    <property type="protein sequence ID" value="TKC45249.1"/>
    <property type="molecule type" value="Genomic_DNA"/>
</dbReference>
<dbReference type="Proteomes" id="UP000308365">
    <property type="component" value="Unassembled WGS sequence"/>
</dbReference>
<dbReference type="GO" id="GO:0005668">
    <property type="term" value="C:RNA polymerase transcription factor SL1 complex"/>
    <property type="evidence" value="ECO:0007669"/>
    <property type="project" value="InterPro"/>
</dbReference>
<dbReference type="Pfam" id="PF15333">
    <property type="entry name" value="TAF1D"/>
    <property type="match status" value="1"/>
</dbReference>
<reference evidence="2" key="1">
    <citation type="journal article" date="2019" name="IScience">
        <title>Narwhal Genome Reveals Long-Term Low Genetic Diversity despite Current Large Abundance Size.</title>
        <authorList>
            <person name="Westbury M.V."/>
            <person name="Petersen B."/>
            <person name="Garde E."/>
            <person name="Heide-Jorgensen M.P."/>
            <person name="Lorenzen E.D."/>
        </authorList>
    </citation>
    <scope>NUCLEOTIDE SEQUENCE [LARGE SCALE GENOMIC DNA]</scope>
</reference>
<name>A0A4U1F716_MONMO</name>
<sequence length="72" mass="8099">MNVGENLVKEDIDDYRYEYLDGFGVISSVGESVTEDITDLLKSMNLCLKQEENGKEAALSLKKRSLKKKKNG</sequence>
<organism evidence="1 2">
    <name type="scientific">Monodon monoceros</name>
    <name type="common">Narwhal</name>
    <name type="synonym">Ceratodon monodon</name>
    <dbReference type="NCBI Taxonomy" id="40151"/>
    <lineage>
        <taxon>Eukaryota</taxon>
        <taxon>Metazoa</taxon>
        <taxon>Chordata</taxon>
        <taxon>Craniata</taxon>
        <taxon>Vertebrata</taxon>
        <taxon>Euteleostomi</taxon>
        <taxon>Mammalia</taxon>
        <taxon>Eutheria</taxon>
        <taxon>Laurasiatheria</taxon>
        <taxon>Artiodactyla</taxon>
        <taxon>Whippomorpha</taxon>
        <taxon>Cetacea</taxon>
        <taxon>Odontoceti</taxon>
        <taxon>Monodontidae</taxon>
        <taxon>Monodon</taxon>
    </lineage>
</organism>
<dbReference type="InterPro" id="IPR027976">
    <property type="entry name" value="TAF1D"/>
</dbReference>